<dbReference type="Proteomes" id="UP000317355">
    <property type="component" value="Unassembled WGS sequence"/>
</dbReference>
<dbReference type="InterPro" id="IPR041881">
    <property type="entry name" value="PqqD_sf"/>
</dbReference>
<organism evidence="4 5">
    <name type="scientific">Sedimenticola thiotaurini</name>
    <dbReference type="NCBI Taxonomy" id="1543721"/>
    <lineage>
        <taxon>Bacteria</taxon>
        <taxon>Pseudomonadati</taxon>
        <taxon>Pseudomonadota</taxon>
        <taxon>Gammaproteobacteria</taxon>
        <taxon>Chromatiales</taxon>
        <taxon>Sedimenticolaceae</taxon>
        <taxon>Sedimenticola</taxon>
    </lineage>
</organism>
<dbReference type="Gene3D" id="1.10.10.1150">
    <property type="entry name" value="Coenzyme PQQ synthesis protein D (PqqD)"/>
    <property type="match status" value="1"/>
</dbReference>
<dbReference type="GO" id="GO:0048038">
    <property type="term" value="F:quinone binding"/>
    <property type="evidence" value="ECO:0007669"/>
    <property type="project" value="InterPro"/>
</dbReference>
<name>A0A558D6M7_9GAMM</name>
<dbReference type="EMBL" id="VMRY01000020">
    <property type="protein sequence ID" value="TVT56669.1"/>
    <property type="molecule type" value="Genomic_DNA"/>
</dbReference>
<dbReference type="InterPro" id="IPR008792">
    <property type="entry name" value="PQQD"/>
</dbReference>
<comment type="pathway">
    <text evidence="1">Cofactor biosynthesis; pyrroloquinoline quinone biosynthesis.</text>
</comment>
<dbReference type="AlphaFoldDB" id="A0A558D6M7"/>
<accession>A0A558D6M7</accession>
<sequence>MTVQDVPFNLNDRPVLNSVFLFRWEEQEQAFLLLYPEGIIKLNDSAGNILKLCDGEKTLAVIIAELKSLFGSDDIEGDIYNFMEVAHGKGWIEAKN</sequence>
<dbReference type="UniPathway" id="UPA00539"/>
<protein>
    <submittedName>
        <fullName evidence="4">Pyrroloquinoline quinone biosynthesis peptide chaperone PqqD</fullName>
    </submittedName>
</protein>
<evidence type="ECO:0000313" key="5">
    <source>
        <dbReference type="Proteomes" id="UP000317355"/>
    </source>
</evidence>
<evidence type="ECO:0000256" key="3">
    <source>
        <dbReference type="ARBA" id="ARBA00022905"/>
    </source>
</evidence>
<proteinExistence type="predicted"/>
<comment type="caution">
    <text evidence="4">The sequence shown here is derived from an EMBL/GenBank/DDBJ whole genome shotgun (WGS) entry which is preliminary data.</text>
</comment>
<dbReference type="GO" id="GO:0018189">
    <property type="term" value="P:pyrroloquinoline quinone biosynthetic process"/>
    <property type="evidence" value="ECO:0007669"/>
    <property type="project" value="UniProtKB-UniPathway"/>
</dbReference>
<dbReference type="Pfam" id="PF05402">
    <property type="entry name" value="PqqD"/>
    <property type="match status" value="1"/>
</dbReference>
<comment type="subunit">
    <text evidence="2">Monomer. Interacts with PqqE.</text>
</comment>
<reference evidence="4 5" key="1">
    <citation type="submission" date="2019-07" db="EMBL/GenBank/DDBJ databases">
        <title>The pathways for chlorine oxyanion respiration interact through the shared metabolite chlorate.</title>
        <authorList>
            <person name="Barnum T.P."/>
            <person name="Cheng Y."/>
            <person name="Hill K.A."/>
            <person name="Lucas L.N."/>
            <person name="Carlson H.K."/>
            <person name="Coates J.D."/>
        </authorList>
    </citation>
    <scope>NUCLEOTIDE SEQUENCE [LARGE SCALE GENOMIC DNA]</scope>
    <source>
        <strain evidence="4">BK-3</strain>
    </source>
</reference>
<evidence type="ECO:0000256" key="2">
    <source>
        <dbReference type="ARBA" id="ARBA00011741"/>
    </source>
</evidence>
<dbReference type="NCBIfam" id="TIGR03859">
    <property type="entry name" value="PQQ_PqqD"/>
    <property type="match status" value="1"/>
</dbReference>
<evidence type="ECO:0000313" key="4">
    <source>
        <dbReference type="EMBL" id="TVT56669.1"/>
    </source>
</evidence>
<gene>
    <name evidence="4" type="primary">pqqD</name>
    <name evidence="4" type="ORF">FHK82_07165</name>
</gene>
<evidence type="ECO:0000256" key="1">
    <source>
        <dbReference type="ARBA" id="ARBA00004886"/>
    </source>
</evidence>
<dbReference type="InterPro" id="IPR022479">
    <property type="entry name" value="PqqD_bac"/>
</dbReference>
<keyword evidence="3" id="KW-0884">PQQ biosynthesis</keyword>